<dbReference type="Proteomes" id="UP000324800">
    <property type="component" value="Unassembled WGS sequence"/>
</dbReference>
<evidence type="ECO:0000313" key="2">
    <source>
        <dbReference type="EMBL" id="KAA6390132.1"/>
    </source>
</evidence>
<protein>
    <submittedName>
        <fullName evidence="2">Uncharacterized protein</fullName>
    </submittedName>
</protein>
<feature type="compositionally biased region" description="Low complexity" evidence="1">
    <location>
        <begin position="7"/>
        <end position="26"/>
    </location>
</feature>
<evidence type="ECO:0000256" key="1">
    <source>
        <dbReference type="SAM" id="MobiDB-lite"/>
    </source>
</evidence>
<accession>A0A5J4W629</accession>
<evidence type="ECO:0000313" key="3">
    <source>
        <dbReference type="Proteomes" id="UP000324800"/>
    </source>
</evidence>
<dbReference type="AlphaFoldDB" id="A0A5J4W629"/>
<comment type="caution">
    <text evidence="2">The sequence shown here is derived from an EMBL/GenBank/DDBJ whole genome shotgun (WGS) entry which is preliminary data.</text>
</comment>
<feature type="region of interest" description="Disordered" evidence="1">
    <location>
        <begin position="1"/>
        <end position="31"/>
    </location>
</feature>
<gene>
    <name evidence="2" type="ORF">EZS28_014342</name>
</gene>
<proteinExistence type="predicted"/>
<dbReference type="EMBL" id="SNRW01003329">
    <property type="protein sequence ID" value="KAA6390132.1"/>
    <property type="molecule type" value="Genomic_DNA"/>
</dbReference>
<sequence>QQPQYPPQQTQPAGYPPQQAAAYGPQSQTPDPAVTTYITPIYNQIAADGKIEASEVINICQAYGITCDQATAAQILTAAAGTQKNITKDAFIFHVSLYITRNRKY</sequence>
<feature type="non-terminal residue" evidence="2">
    <location>
        <position position="1"/>
    </location>
</feature>
<organism evidence="2 3">
    <name type="scientific">Streblomastix strix</name>
    <dbReference type="NCBI Taxonomy" id="222440"/>
    <lineage>
        <taxon>Eukaryota</taxon>
        <taxon>Metamonada</taxon>
        <taxon>Preaxostyla</taxon>
        <taxon>Oxymonadida</taxon>
        <taxon>Streblomastigidae</taxon>
        <taxon>Streblomastix</taxon>
    </lineage>
</organism>
<name>A0A5J4W629_9EUKA</name>
<reference evidence="2 3" key="1">
    <citation type="submission" date="2019-03" db="EMBL/GenBank/DDBJ databases">
        <title>Single cell metagenomics reveals metabolic interactions within the superorganism composed of flagellate Streblomastix strix and complex community of Bacteroidetes bacteria on its surface.</title>
        <authorList>
            <person name="Treitli S.C."/>
            <person name="Kolisko M."/>
            <person name="Husnik F."/>
            <person name="Keeling P."/>
            <person name="Hampl V."/>
        </authorList>
    </citation>
    <scope>NUCLEOTIDE SEQUENCE [LARGE SCALE GENOMIC DNA]</scope>
    <source>
        <strain evidence="2">ST1C</strain>
    </source>
</reference>